<protein>
    <submittedName>
        <fullName evidence="1">Uncharacterized protein</fullName>
    </submittedName>
</protein>
<dbReference type="Proteomes" id="UP000635628">
    <property type="component" value="Unassembled WGS sequence"/>
</dbReference>
<reference evidence="1" key="1">
    <citation type="submission" date="2020-05" db="EMBL/GenBank/DDBJ databases">
        <authorList>
            <person name="Petersen J."/>
            <person name="Sayavedra L."/>
        </authorList>
    </citation>
    <scope>NUCLEOTIDE SEQUENCE</scope>
    <source>
        <strain evidence="1">B azoricus SOX Menez Gwen</strain>
    </source>
</reference>
<organism evidence="1 2">
    <name type="scientific">Bathymodiolus azoricus thioautotrophic gill symbiont</name>
    <dbReference type="NCBI Taxonomy" id="235205"/>
    <lineage>
        <taxon>Bacteria</taxon>
        <taxon>Pseudomonadati</taxon>
        <taxon>Pseudomonadota</taxon>
        <taxon>Gammaproteobacteria</taxon>
        <taxon>sulfur-oxidizing symbionts</taxon>
    </lineage>
</organism>
<sequence>MVIAGINVFTDYESKSKYKRLSLGLEYQCANFSANINKYHIFSDEKLVNGVKENALSGYDVKLSGQAPYLPWAKIKGTYYHWDTTTGPNIKGNVLGVDIEITPSVSFELGQENNNTMNAKSYGKLTVKLPLGNKQKFTNFAIASKAFKDSRKMDLGALAWVERSNKITIEGGKKISFKRLTYGLITSLNTGRVWLDRNLGATKVAESSADSGAYGDYYQWGRNDICPVDFSVPTEAELKADTTDVSITNAATAFSSFLKIALAGYQIEDSRRFDMGLNAYLWTKNADKSDTKMGRNLFIEKGSSNSNFTGFNKSSKDLYYSIRCIMDL</sequence>
<keyword evidence="2" id="KW-1185">Reference proteome</keyword>
<accession>A0ACA8ZMR9</accession>
<dbReference type="EMBL" id="CAESAP020000030">
    <property type="protein sequence ID" value="CAB5494686.1"/>
    <property type="molecule type" value="Genomic_DNA"/>
</dbReference>
<comment type="caution">
    <text evidence="1">The sequence shown here is derived from an EMBL/GenBank/DDBJ whole genome shotgun (WGS) entry which is preliminary data.</text>
</comment>
<name>A0ACA8ZMR9_9GAMM</name>
<evidence type="ECO:0000313" key="1">
    <source>
        <dbReference type="EMBL" id="CAB5494686.1"/>
    </source>
</evidence>
<evidence type="ECO:0000313" key="2">
    <source>
        <dbReference type="Proteomes" id="UP000635628"/>
    </source>
</evidence>
<proteinExistence type="predicted"/>
<gene>
    <name evidence="1" type="ORF">AZO1586R_106</name>
</gene>